<feature type="transmembrane region" description="Helical" evidence="1">
    <location>
        <begin position="12"/>
        <end position="31"/>
    </location>
</feature>
<gene>
    <name evidence="3" type="ORF">PQO05_06385</name>
</gene>
<evidence type="ECO:0000313" key="4">
    <source>
        <dbReference type="Proteomes" id="UP001216139"/>
    </source>
</evidence>
<dbReference type="EMBL" id="CP117167">
    <property type="protein sequence ID" value="WCT13563.1"/>
    <property type="molecule type" value="Genomic_DNA"/>
</dbReference>
<keyword evidence="4" id="KW-1185">Reference proteome</keyword>
<feature type="transmembrane region" description="Helical" evidence="1">
    <location>
        <begin position="63"/>
        <end position="80"/>
    </location>
</feature>
<organism evidence="3 4">
    <name type="scientific">Mucilaginibacter jinjuensis</name>
    <dbReference type="NCBI Taxonomy" id="1176721"/>
    <lineage>
        <taxon>Bacteria</taxon>
        <taxon>Pseudomonadati</taxon>
        <taxon>Bacteroidota</taxon>
        <taxon>Sphingobacteriia</taxon>
        <taxon>Sphingobacteriales</taxon>
        <taxon>Sphingobacteriaceae</taxon>
        <taxon>Mucilaginibacter</taxon>
    </lineage>
</organism>
<sequence>MNNDTIYPKKPGNGKAIAGLVLLIFGAILLFQQLNFLVAPWWLFRWPVILIIVGVYSGAKHNFRNTGSIIMIVIGTLFLADDIFPGFDLSHFIWPLILITLGLWVILGKDKFKKSFARKWGHQGDAANTYDYNYNYKYAAPEWDAKVNLDENGNPIEGEPQPQSNFNYGSKFAAGDDHLDTTSVFGSVHKSILSKDFKGGEVVNIFGGTELNFTQADINGRVYIDVTQLFGGIKIIVPPHWQVTSDMAAVFAGIDDKRRPGGIPLSPDKILILKGTSIFAGVEIKSY</sequence>
<evidence type="ECO:0000256" key="1">
    <source>
        <dbReference type="SAM" id="Phobius"/>
    </source>
</evidence>
<reference evidence="3 4" key="1">
    <citation type="submission" date="2023-02" db="EMBL/GenBank/DDBJ databases">
        <title>Genome sequence of Mucilaginibacter jinjuensis strain KACC 16571.</title>
        <authorList>
            <person name="Kim S."/>
            <person name="Heo J."/>
            <person name="Kwon S.-W."/>
        </authorList>
    </citation>
    <scope>NUCLEOTIDE SEQUENCE [LARGE SCALE GENOMIC DNA]</scope>
    <source>
        <strain evidence="3 4">KACC 16571</strain>
    </source>
</reference>
<evidence type="ECO:0000313" key="3">
    <source>
        <dbReference type="EMBL" id="WCT13563.1"/>
    </source>
</evidence>
<keyword evidence="1" id="KW-1133">Transmembrane helix</keyword>
<feature type="transmembrane region" description="Helical" evidence="1">
    <location>
        <begin position="92"/>
        <end position="108"/>
    </location>
</feature>
<keyword evidence="1" id="KW-0472">Membrane</keyword>
<evidence type="ECO:0000259" key="2">
    <source>
        <dbReference type="Pfam" id="PF22570"/>
    </source>
</evidence>
<feature type="domain" description="LiaF transmembrane" evidence="2">
    <location>
        <begin position="18"/>
        <end position="112"/>
    </location>
</feature>
<dbReference type="RefSeq" id="WP_273631872.1">
    <property type="nucleotide sequence ID" value="NZ_CP117167.1"/>
</dbReference>
<protein>
    <submittedName>
        <fullName evidence="3">DUF5668 domain-containing protein</fullName>
    </submittedName>
</protein>
<name>A0ABY7TB76_9SPHI</name>
<dbReference type="Pfam" id="PF22570">
    <property type="entry name" value="LiaF-TM"/>
    <property type="match status" value="1"/>
</dbReference>
<feature type="transmembrane region" description="Helical" evidence="1">
    <location>
        <begin position="37"/>
        <end position="56"/>
    </location>
</feature>
<accession>A0ABY7TB76</accession>
<keyword evidence="1" id="KW-0812">Transmembrane</keyword>
<dbReference type="Proteomes" id="UP001216139">
    <property type="component" value="Chromosome"/>
</dbReference>
<proteinExistence type="predicted"/>
<dbReference type="InterPro" id="IPR054331">
    <property type="entry name" value="LiaF_TM"/>
</dbReference>
<dbReference type="PANTHER" id="PTHR40763">
    <property type="entry name" value="MEMBRANE PROTEIN-RELATED"/>
    <property type="match status" value="1"/>
</dbReference>
<dbReference type="PANTHER" id="PTHR40763:SF5">
    <property type="entry name" value="MEMBRANE PROTEIN"/>
    <property type="match status" value="1"/>
</dbReference>